<dbReference type="InterPro" id="IPR045857">
    <property type="entry name" value="O16G_dom_2"/>
</dbReference>
<comment type="caution">
    <text evidence="3">The sequence shown here is derived from an EMBL/GenBank/DDBJ whole genome shotgun (WGS) entry which is preliminary data.</text>
</comment>
<evidence type="ECO:0000256" key="1">
    <source>
        <dbReference type="ARBA" id="ARBA00008061"/>
    </source>
</evidence>
<dbReference type="InterPro" id="IPR017853">
    <property type="entry name" value="GH"/>
</dbReference>
<proteinExistence type="inferred from homology"/>
<gene>
    <name evidence="3" type="ORF">FG87_10340</name>
</gene>
<dbReference type="InterPro" id="IPR006047">
    <property type="entry name" value="GH13_cat_dom"/>
</dbReference>
<dbReference type="EMBL" id="JNFP01000010">
    <property type="protein sequence ID" value="KIA64971.1"/>
    <property type="molecule type" value="Genomic_DNA"/>
</dbReference>
<dbReference type="PANTHER" id="PTHR10357">
    <property type="entry name" value="ALPHA-AMYLASE FAMILY MEMBER"/>
    <property type="match status" value="1"/>
</dbReference>
<accession>A0ABR4ZHT4</accession>
<sequence length="542" mass="60005">MGSWHANVVCYQVYLPSFLDTDGDGRGDLAGVRAKLPYLCELGVSAIWLSPCYPSPMADGGYDVSDYRGIRPDCGDMADMAALIEDAHALGIKVLLDIVPNHTSDRHPWFRATLAAIQAGAPEPGRYIVRAGRADGQAPPNNWRSLFGGSAWTQIRDDSGTGTGQWYLHMFAPEQPDLNWTDPAVRAEFEDVLVFWFDRGIDGFRIDVAHGLFKDPMLPDVDPESAAAGMLEATEDSPYWGRPEVFDLWASWRRVADRYPDRLLIGEAWAPNVTALSAYIHDRRLHQVFNFDGFLHRFTAEQWPDTAGLRRAVDDWLAATAKENATATWVLENHDVPRLVTRLGGGSLGKRRAETAALLLLALPGAVYLYQGQELGLPEVELPDEVRADPIFLRARARGQRKEGRDGCRVPIGWAGSAPPYGFGPEGSTPWLPQPAYWADYTVERQAQQPNSTLRCYLAALRHRKNLRGELHWVPDRDGLLMFARDNGFRCVLNVSAHSVVSAIAPTDYTVLVASGPVGTTGPTFELPPDTAVWLRRNHIAG</sequence>
<dbReference type="Proteomes" id="UP000031364">
    <property type="component" value="Unassembled WGS sequence"/>
</dbReference>
<organism evidence="3 4">
    <name type="scientific">Nocardia vulneris</name>
    <dbReference type="NCBI Taxonomy" id="1141657"/>
    <lineage>
        <taxon>Bacteria</taxon>
        <taxon>Bacillati</taxon>
        <taxon>Actinomycetota</taxon>
        <taxon>Actinomycetes</taxon>
        <taxon>Mycobacteriales</taxon>
        <taxon>Nocardiaceae</taxon>
        <taxon>Nocardia</taxon>
    </lineage>
</organism>
<protein>
    <recommendedName>
        <fullName evidence="2">Glycosyl hydrolase family 13 catalytic domain-containing protein</fullName>
    </recommendedName>
</protein>
<evidence type="ECO:0000313" key="4">
    <source>
        <dbReference type="Proteomes" id="UP000031364"/>
    </source>
</evidence>
<dbReference type="SMART" id="SM00642">
    <property type="entry name" value="Aamy"/>
    <property type="match status" value="1"/>
</dbReference>
<dbReference type="Pfam" id="PF00128">
    <property type="entry name" value="Alpha-amylase"/>
    <property type="match status" value="1"/>
</dbReference>
<reference evidence="3 4" key="1">
    <citation type="journal article" date="2014" name="Int. J. Syst. Evol. Microbiol.">
        <title>Nocardia vulneris sp. nov., isolated from wounds of human patients in North America.</title>
        <authorList>
            <person name="Lasker B.A."/>
            <person name="Bell M."/>
            <person name="Klenk H.P."/>
            <person name="Sproer C."/>
            <person name="Schumann C."/>
            <person name="Schumann P."/>
            <person name="Brown J.M."/>
        </authorList>
    </citation>
    <scope>NUCLEOTIDE SEQUENCE [LARGE SCALE GENOMIC DNA]</scope>
    <source>
        <strain evidence="3 4">W9851</strain>
    </source>
</reference>
<name>A0ABR4ZHT4_9NOCA</name>
<feature type="domain" description="Glycosyl hydrolase family 13 catalytic" evidence="2">
    <location>
        <begin position="12"/>
        <end position="409"/>
    </location>
</feature>
<dbReference type="PANTHER" id="PTHR10357:SF179">
    <property type="entry name" value="NEUTRAL AND BASIC AMINO ACID TRANSPORT PROTEIN RBAT"/>
    <property type="match status" value="1"/>
</dbReference>
<keyword evidence="4" id="KW-1185">Reference proteome</keyword>
<dbReference type="SUPFAM" id="SSF51445">
    <property type="entry name" value="(Trans)glycosidases"/>
    <property type="match status" value="1"/>
</dbReference>
<dbReference type="Gene3D" id="3.20.20.80">
    <property type="entry name" value="Glycosidases"/>
    <property type="match status" value="1"/>
</dbReference>
<evidence type="ECO:0000313" key="3">
    <source>
        <dbReference type="EMBL" id="KIA64971.1"/>
    </source>
</evidence>
<dbReference type="Gene3D" id="3.90.400.10">
    <property type="entry name" value="Oligo-1,6-glucosidase, Domain 2"/>
    <property type="match status" value="1"/>
</dbReference>
<evidence type="ECO:0000259" key="2">
    <source>
        <dbReference type="SMART" id="SM00642"/>
    </source>
</evidence>
<comment type="similarity">
    <text evidence="1">Belongs to the glycosyl hydrolase 13 family.</text>
</comment>